<dbReference type="OrthoDB" id="4473401at2759"/>
<name>A0A8S3X9L6_PARAO</name>
<dbReference type="PROSITE" id="PS50092">
    <property type="entry name" value="TSP1"/>
    <property type="match status" value="3"/>
</dbReference>
<dbReference type="InterPro" id="IPR000884">
    <property type="entry name" value="TSP1_rpt"/>
</dbReference>
<organism evidence="11 12">
    <name type="scientific">Parnassius apollo</name>
    <name type="common">Apollo butterfly</name>
    <name type="synonym">Papilio apollo</name>
    <dbReference type="NCBI Taxonomy" id="110799"/>
    <lineage>
        <taxon>Eukaryota</taxon>
        <taxon>Metazoa</taxon>
        <taxon>Ecdysozoa</taxon>
        <taxon>Arthropoda</taxon>
        <taxon>Hexapoda</taxon>
        <taxon>Insecta</taxon>
        <taxon>Pterygota</taxon>
        <taxon>Neoptera</taxon>
        <taxon>Endopterygota</taxon>
        <taxon>Lepidoptera</taxon>
        <taxon>Glossata</taxon>
        <taxon>Ditrysia</taxon>
        <taxon>Papilionoidea</taxon>
        <taxon>Papilionidae</taxon>
        <taxon>Parnassiinae</taxon>
        <taxon>Parnassini</taxon>
        <taxon>Parnassius</taxon>
        <taxon>Parnassius</taxon>
    </lineage>
</organism>
<dbReference type="GO" id="GO:0004867">
    <property type="term" value="F:serine-type endopeptidase inhibitor activity"/>
    <property type="evidence" value="ECO:0007669"/>
    <property type="project" value="UniProtKB-KW"/>
</dbReference>
<dbReference type="InterPro" id="IPR020901">
    <property type="entry name" value="Prtase_inh_Kunz-CS"/>
</dbReference>
<dbReference type="GO" id="GO:0007155">
    <property type="term" value="P:cell adhesion"/>
    <property type="evidence" value="ECO:0007669"/>
    <property type="project" value="TreeGrafter"/>
</dbReference>
<evidence type="ECO:0000313" key="11">
    <source>
        <dbReference type="EMBL" id="CAG5009619.1"/>
    </source>
</evidence>
<evidence type="ECO:0000259" key="10">
    <source>
        <dbReference type="PROSITE" id="PS51020"/>
    </source>
</evidence>
<evidence type="ECO:0000256" key="6">
    <source>
        <dbReference type="SAM" id="MobiDB-lite"/>
    </source>
</evidence>
<evidence type="ECO:0000256" key="4">
    <source>
        <dbReference type="ARBA" id="ARBA00023157"/>
    </source>
</evidence>
<keyword evidence="4" id="KW-1015">Disulfide bond</keyword>
<dbReference type="PROSITE" id="PS51020">
    <property type="entry name" value="SPONDIN"/>
    <property type="match status" value="1"/>
</dbReference>
<dbReference type="Proteomes" id="UP000691718">
    <property type="component" value="Unassembled WGS sequence"/>
</dbReference>
<feature type="domain" description="Reelin" evidence="9">
    <location>
        <begin position="1"/>
        <end position="192"/>
    </location>
</feature>
<dbReference type="SMART" id="SM00131">
    <property type="entry name" value="KU"/>
    <property type="match status" value="1"/>
</dbReference>
<keyword evidence="3" id="KW-0722">Serine protease inhibitor</keyword>
<dbReference type="FunFam" id="2.60.40.2130:FF:000002">
    <property type="entry name" value="Putative Spondin-1"/>
    <property type="match status" value="1"/>
</dbReference>
<dbReference type="Pfam" id="PF00014">
    <property type="entry name" value="Kunitz_BPTI"/>
    <property type="match status" value="1"/>
</dbReference>
<sequence length="862" mass="95273">MLLFVSLCLLAGAFCTPAPPTTKCERAPPHAQPADRHYRLSISGDPDLYLPGELYTVSLQGVDSGEGSTPFIGFMIWAEANEELEEAKKTAETNSYKPKNQSLGAFQAYDTQAKLHEDCKPAVANATAHPKTEIQVIWSAPLNAQNGCVRICARASHSKVKEDAEKAGSWSILARKLCPAPVAPVGGNRQAPIVEPCCACDEAKYEVTFEGLWSRNTHPREFPPESARAHFGDVIGASHTAQYRVWQEGRVASAGLRRLADDGATTALEKELKEESDHIRTIIKARGISWQQVAAGGIPSTFAVFRADAKHHLMSLAAKLAPSPDWIVGVSALELCNPNCTWTRSATLPLYPYDAGTDSGISYTSRREPTSPPSPVRALRPDWPEDPRSPFFNTVGEMRPFARLRLSRLRLYEKSCEPTEAGGGRPVEAGDGGDGSCATQAWGAWGACSATCGTGRAVRQRYYVWPARAFADGCRATLTDYRRCHGPRAHCRVKSEYEPEPADAHGPCAVSQWSEWSPCEGCGVRARTRHYLVPRARKRCHVGFRARTVMSQAIPCDSGPCYKPTGDLVNATNFDWFFVDNPSSECPVSEWGEWSPCSARCGRGRRLRGRLLVAPEARLQPLLTRHLLHLWNQRFAQLQHLELPELNVTEEDPAIESMVQDHLERCQFTLTQQDALCDADDGCQEVTPQDVCSLPLSVGPCRGYEERWFYDTTRNACEPFGFTGCGGNANNFPTRDICNSQCRKQNDPGNFALNSHPEIIFKKFKPSPSNKDNDVLQNDTPVLADDVDCATSSWLGWSDCFGDCDYAIKLNYRLILHVVSGPGKPCSKLIKSRICRPGHCRKLFLVNNNSSVEFDYTQNDKN</sequence>
<dbReference type="FunFam" id="4.10.410.10:FF:000020">
    <property type="entry name" value="Collagen, type VI, alpha 3"/>
    <property type="match status" value="1"/>
</dbReference>
<dbReference type="PROSITE" id="PS51019">
    <property type="entry name" value="REELIN"/>
    <property type="match status" value="1"/>
</dbReference>
<dbReference type="PROSITE" id="PS50279">
    <property type="entry name" value="BPTI_KUNITZ_2"/>
    <property type="match status" value="1"/>
</dbReference>
<evidence type="ECO:0000256" key="3">
    <source>
        <dbReference type="ARBA" id="ARBA00022900"/>
    </source>
</evidence>
<dbReference type="InterPro" id="IPR002223">
    <property type="entry name" value="Kunitz_BPTI"/>
</dbReference>
<feature type="chain" id="PRO_5035744451" description="Spondin-1" evidence="7">
    <location>
        <begin position="16"/>
        <end position="862"/>
    </location>
</feature>
<feature type="region of interest" description="Disordered" evidence="6">
    <location>
        <begin position="361"/>
        <end position="382"/>
    </location>
</feature>
<feature type="domain" description="BPTI/Kunitz inhibitor" evidence="8">
    <location>
        <begin position="692"/>
        <end position="742"/>
    </location>
</feature>
<reference evidence="11" key="1">
    <citation type="submission" date="2021-04" db="EMBL/GenBank/DDBJ databases">
        <authorList>
            <person name="Tunstrom K."/>
        </authorList>
    </citation>
    <scope>NUCLEOTIDE SEQUENCE</scope>
</reference>
<dbReference type="CDD" id="cd08544">
    <property type="entry name" value="Reeler"/>
    <property type="match status" value="1"/>
</dbReference>
<dbReference type="Pfam" id="PF00090">
    <property type="entry name" value="TSP_1"/>
    <property type="match status" value="2"/>
</dbReference>
<dbReference type="InterPro" id="IPR051418">
    <property type="entry name" value="Spondin/Thrombospondin_T1"/>
</dbReference>
<evidence type="ECO:0000256" key="5">
    <source>
        <dbReference type="ARBA" id="ARBA00030964"/>
    </source>
</evidence>
<evidence type="ECO:0000256" key="1">
    <source>
        <dbReference type="ARBA" id="ARBA00019594"/>
    </source>
</evidence>
<dbReference type="CDD" id="cd00109">
    <property type="entry name" value="Kunitz-type"/>
    <property type="match status" value="1"/>
</dbReference>
<feature type="domain" description="Spondin" evidence="10">
    <location>
        <begin position="193"/>
        <end position="387"/>
    </location>
</feature>
<dbReference type="GO" id="GO:0031012">
    <property type="term" value="C:extracellular matrix"/>
    <property type="evidence" value="ECO:0007669"/>
    <property type="project" value="TreeGrafter"/>
</dbReference>
<dbReference type="PANTHER" id="PTHR11311:SF16">
    <property type="entry name" value="SPONDIN-1"/>
    <property type="match status" value="1"/>
</dbReference>
<dbReference type="Pfam" id="PF06468">
    <property type="entry name" value="Spond_N"/>
    <property type="match status" value="1"/>
</dbReference>
<evidence type="ECO:0000256" key="2">
    <source>
        <dbReference type="ARBA" id="ARBA00022690"/>
    </source>
</evidence>
<dbReference type="Pfam" id="PF02014">
    <property type="entry name" value="Reeler"/>
    <property type="match status" value="1"/>
</dbReference>
<dbReference type="EMBL" id="CAJQZP010001030">
    <property type="protein sequence ID" value="CAG5009619.1"/>
    <property type="molecule type" value="Genomic_DNA"/>
</dbReference>
<keyword evidence="12" id="KW-1185">Reference proteome</keyword>
<keyword evidence="2" id="KW-0646">Protease inhibitor</keyword>
<accession>A0A8S3X9L6</accession>
<dbReference type="AlphaFoldDB" id="A0A8S3X9L6"/>
<evidence type="ECO:0000259" key="8">
    <source>
        <dbReference type="PROSITE" id="PS50279"/>
    </source>
</evidence>
<dbReference type="InterPro" id="IPR002861">
    <property type="entry name" value="Reeler_dom"/>
</dbReference>
<dbReference type="SMART" id="SM00209">
    <property type="entry name" value="TSP1"/>
    <property type="match status" value="4"/>
</dbReference>
<evidence type="ECO:0000313" key="12">
    <source>
        <dbReference type="Proteomes" id="UP000691718"/>
    </source>
</evidence>
<keyword evidence="7" id="KW-0732">Signal</keyword>
<dbReference type="NCBIfam" id="NF038123">
    <property type="entry name" value="NF038123_dom"/>
    <property type="match status" value="1"/>
</dbReference>
<gene>
    <name evidence="11" type="ORF">PAPOLLO_LOCUS15257</name>
</gene>
<evidence type="ECO:0000259" key="9">
    <source>
        <dbReference type="PROSITE" id="PS51019"/>
    </source>
</evidence>
<dbReference type="PROSITE" id="PS00280">
    <property type="entry name" value="BPTI_KUNITZ_1"/>
    <property type="match status" value="1"/>
</dbReference>
<comment type="caution">
    <text evidence="11">The sequence shown here is derived from an EMBL/GenBank/DDBJ whole genome shotgun (WGS) entry which is preliminary data.</text>
</comment>
<protein>
    <recommendedName>
        <fullName evidence="1">Spondin-1</fullName>
    </recommendedName>
    <alternativeName>
        <fullName evidence="5">F-spondin</fullName>
    </alternativeName>
</protein>
<dbReference type="PANTHER" id="PTHR11311">
    <property type="entry name" value="SPONDIN"/>
    <property type="match status" value="1"/>
</dbReference>
<dbReference type="InterPro" id="IPR009465">
    <property type="entry name" value="Spondin_N"/>
</dbReference>
<evidence type="ECO:0000256" key="7">
    <source>
        <dbReference type="SAM" id="SignalP"/>
    </source>
</evidence>
<feature type="signal peptide" evidence="7">
    <location>
        <begin position="1"/>
        <end position="15"/>
    </location>
</feature>
<proteinExistence type="predicted"/>